<evidence type="ECO:0000313" key="8">
    <source>
        <dbReference type="Proteomes" id="UP000009309"/>
    </source>
</evidence>
<dbReference type="PIRSF" id="PIRSF006278">
    <property type="entry name" value="ACCD_DCysDesulf"/>
    <property type="match status" value="1"/>
</dbReference>
<dbReference type="STRING" id="1185876.BN8_01011"/>
<dbReference type="Proteomes" id="UP000009309">
    <property type="component" value="Unassembled WGS sequence"/>
</dbReference>
<reference evidence="7 8" key="1">
    <citation type="journal article" date="2012" name="J. Bacteriol.">
        <title>Genome Sequence of the Filamentous Bacterium Fibrisoma limi BUZ 3T.</title>
        <authorList>
            <person name="Filippini M."/>
            <person name="Qi W."/>
            <person name="Jaenicke S."/>
            <person name="Goesmann A."/>
            <person name="Smits T.H."/>
            <person name="Bagheri H.C."/>
        </authorList>
    </citation>
    <scope>NUCLEOTIDE SEQUENCE [LARGE SCALE GENOMIC DNA]</scope>
    <source>
        <strain evidence="8">BUZ 3T</strain>
    </source>
</reference>
<dbReference type="InterPro" id="IPR001926">
    <property type="entry name" value="TrpB-like_PALP"/>
</dbReference>
<organism evidence="7 8">
    <name type="scientific">Fibrisoma limi BUZ 3</name>
    <dbReference type="NCBI Taxonomy" id="1185876"/>
    <lineage>
        <taxon>Bacteria</taxon>
        <taxon>Pseudomonadati</taxon>
        <taxon>Bacteroidota</taxon>
        <taxon>Cytophagia</taxon>
        <taxon>Cytophagales</taxon>
        <taxon>Spirosomataceae</taxon>
        <taxon>Fibrisoma</taxon>
    </lineage>
</organism>
<dbReference type="EMBL" id="CAIT01000004">
    <property type="protein sequence ID" value="CCH52040.1"/>
    <property type="molecule type" value="Genomic_DNA"/>
</dbReference>
<comment type="caution">
    <text evidence="7">The sequence shown here is derived from an EMBL/GenBank/DDBJ whole genome shotgun (WGS) entry which is preliminary data.</text>
</comment>
<comment type="similarity">
    <text evidence="2">Belongs to the ACC deaminase/D-cysteine desulfhydrase family.</text>
</comment>
<dbReference type="RefSeq" id="WP_009280626.1">
    <property type="nucleotide sequence ID" value="NZ_CAIT01000004.1"/>
</dbReference>
<name>I2GDR6_9BACT</name>
<dbReference type="Gene3D" id="3.40.50.1100">
    <property type="match status" value="2"/>
</dbReference>
<feature type="modified residue" description="N6-(pyridoxal phosphate)lysine" evidence="5">
    <location>
        <position position="48"/>
    </location>
</feature>
<dbReference type="PANTHER" id="PTHR43780:SF2">
    <property type="entry name" value="1-AMINOCYCLOPROPANE-1-CARBOXYLATE DEAMINASE-RELATED"/>
    <property type="match status" value="1"/>
</dbReference>
<dbReference type="AlphaFoldDB" id="I2GDR6"/>
<evidence type="ECO:0000256" key="2">
    <source>
        <dbReference type="ARBA" id="ARBA00008639"/>
    </source>
</evidence>
<evidence type="ECO:0000256" key="1">
    <source>
        <dbReference type="ARBA" id="ARBA00001933"/>
    </source>
</evidence>
<dbReference type="OrthoDB" id="9801249at2"/>
<dbReference type="SUPFAM" id="SSF53686">
    <property type="entry name" value="Tryptophan synthase beta subunit-like PLP-dependent enzymes"/>
    <property type="match status" value="1"/>
</dbReference>
<evidence type="ECO:0000259" key="6">
    <source>
        <dbReference type="Pfam" id="PF00291"/>
    </source>
</evidence>
<evidence type="ECO:0000256" key="3">
    <source>
        <dbReference type="ARBA" id="ARBA00022898"/>
    </source>
</evidence>
<dbReference type="Pfam" id="PF00291">
    <property type="entry name" value="PALP"/>
    <property type="match status" value="1"/>
</dbReference>
<evidence type="ECO:0000256" key="4">
    <source>
        <dbReference type="PIRSR" id="PIRSR006278-1"/>
    </source>
</evidence>
<evidence type="ECO:0000256" key="5">
    <source>
        <dbReference type="PIRSR" id="PIRSR006278-2"/>
    </source>
</evidence>
<gene>
    <name evidence="7" type="ORF">BN8_01011</name>
</gene>
<proteinExistence type="inferred from homology"/>
<protein>
    <submittedName>
        <fullName evidence="7">Pyridoxal-5'-phosphate-dependent protein beta subunit</fullName>
    </submittedName>
</protein>
<dbReference type="GO" id="GO:0019148">
    <property type="term" value="F:D-cysteine desulfhydrase activity"/>
    <property type="evidence" value="ECO:0007669"/>
    <property type="project" value="TreeGrafter"/>
</dbReference>
<keyword evidence="3 5" id="KW-0663">Pyridoxal phosphate</keyword>
<dbReference type="InterPro" id="IPR027278">
    <property type="entry name" value="ACCD_DCysDesulf"/>
</dbReference>
<dbReference type="PANTHER" id="PTHR43780">
    <property type="entry name" value="1-AMINOCYCLOPROPANE-1-CARBOXYLATE DEAMINASE-RELATED"/>
    <property type="match status" value="1"/>
</dbReference>
<evidence type="ECO:0000313" key="7">
    <source>
        <dbReference type="EMBL" id="CCH52040.1"/>
    </source>
</evidence>
<feature type="domain" description="Tryptophan synthase beta chain-like PALP" evidence="6">
    <location>
        <begin position="11"/>
        <end position="303"/>
    </location>
</feature>
<dbReference type="InterPro" id="IPR036052">
    <property type="entry name" value="TrpB-like_PALP_sf"/>
</dbReference>
<dbReference type="eggNOG" id="COG2515">
    <property type="taxonomic scope" value="Bacteria"/>
</dbReference>
<accession>I2GDR6</accession>
<comment type="cofactor">
    <cofactor evidence="1">
        <name>pyridoxal 5'-phosphate</name>
        <dbReference type="ChEBI" id="CHEBI:597326"/>
    </cofactor>
</comment>
<keyword evidence="8" id="KW-1185">Reference proteome</keyword>
<sequence length="315" mass="34314">MDELERQLAAFVRDSPLQRLNEPFPEPLPIHLYLKRDDLLHPLVSGNKWRKLKYNLLEARRLKADTLVTFGGAFSNHLYATAAAGQVFGFRTVGIIRGEEYTHRDAPTLAFCRQAGMQVYAVSRTMYREITIPERASDASDFVTGLTRLSAGVYVLPEGGTNGLAVQGTAELLPELNGQLGRMPDFVCCPVGTGGTVAGLVSTAPPATTVVGFSALKGGGFLNGEVDRLLGYSPENLRIQTEYPFGGYAKTTPDLLAFIRLFEQKTGVRIEQVYTGKMLFGLYDLARKGFFPTGSSVVAVHTGGLQGRSPVLDTY</sequence>
<feature type="active site" description="Nucleophile" evidence="4">
    <location>
        <position position="75"/>
    </location>
</feature>